<dbReference type="AlphaFoldDB" id="A0ABD0TQY3"/>
<dbReference type="GO" id="GO:0016020">
    <property type="term" value="C:membrane"/>
    <property type="evidence" value="ECO:0007669"/>
    <property type="project" value="UniProtKB-SubCell"/>
</dbReference>
<evidence type="ECO:0000256" key="7">
    <source>
        <dbReference type="SAM" id="SignalP"/>
    </source>
</evidence>
<evidence type="ECO:0000256" key="4">
    <source>
        <dbReference type="ARBA" id="ARBA00022989"/>
    </source>
</evidence>
<dbReference type="InterPro" id="IPR008853">
    <property type="entry name" value="TMEM9/TMEM9B"/>
</dbReference>
<evidence type="ECO:0000256" key="3">
    <source>
        <dbReference type="ARBA" id="ARBA00022692"/>
    </source>
</evidence>
<evidence type="ECO:0000313" key="8">
    <source>
        <dbReference type="EMBL" id="KAL0851762.1"/>
    </source>
</evidence>
<feature type="chain" id="PRO_5044842130" description="Transmembrane protein 9" evidence="7">
    <location>
        <begin position="22"/>
        <end position="183"/>
    </location>
</feature>
<evidence type="ECO:0000256" key="2">
    <source>
        <dbReference type="ARBA" id="ARBA00007264"/>
    </source>
</evidence>
<evidence type="ECO:0000256" key="1">
    <source>
        <dbReference type="ARBA" id="ARBA00004370"/>
    </source>
</evidence>
<evidence type="ECO:0008006" key="10">
    <source>
        <dbReference type="Google" id="ProtNLM"/>
    </source>
</evidence>
<protein>
    <recommendedName>
        <fullName evidence="10">Transmembrane protein 9</fullName>
    </recommendedName>
</protein>
<keyword evidence="5 6" id="KW-0472">Membrane</keyword>
<keyword evidence="3 6" id="KW-0812">Transmembrane</keyword>
<feature type="signal peptide" evidence="7">
    <location>
        <begin position="1"/>
        <end position="21"/>
    </location>
</feature>
<dbReference type="Proteomes" id="UP001549921">
    <property type="component" value="Unassembled WGS sequence"/>
</dbReference>
<dbReference type="Pfam" id="PF05434">
    <property type="entry name" value="Tmemb_9"/>
    <property type="match status" value="1"/>
</dbReference>
<evidence type="ECO:0000256" key="5">
    <source>
        <dbReference type="ARBA" id="ARBA00023136"/>
    </source>
</evidence>
<evidence type="ECO:0000313" key="9">
    <source>
        <dbReference type="Proteomes" id="UP001549921"/>
    </source>
</evidence>
<feature type="transmembrane region" description="Helical" evidence="6">
    <location>
        <begin position="96"/>
        <end position="121"/>
    </location>
</feature>
<comment type="similarity">
    <text evidence="2">Belongs to the TMEM9 family.</text>
</comment>
<dbReference type="PANTHER" id="PTHR13064:SF6">
    <property type="entry name" value="TRANSMEMBRANE PROTEIN 9"/>
    <property type="match status" value="1"/>
</dbReference>
<name>A0ABD0TQY3_LOXSC</name>
<dbReference type="PANTHER" id="PTHR13064">
    <property type="entry name" value="TRANSMEMBRANE PROTEIN 9 FAMILY MEMBER"/>
    <property type="match status" value="1"/>
</dbReference>
<sequence>MAVKVQLVLSIVFVCYLGVNGQFYEDKRCRCICPSPSVVLNNTLSNSRKLFIANVPPNKCNCDEVIVMRVSEEVRARLQEYCPRCECKYETRNTTVILVVVVMVLWVLMLLSVYMGFLLCLDPLIKRKRAKTYREAGDGEEEPVKLALIVRARNLRRPSDGDSVCQNIWDRSVSLSPVSCPPP</sequence>
<dbReference type="EMBL" id="JBEDNZ010000001">
    <property type="protein sequence ID" value="KAL0851762.1"/>
    <property type="molecule type" value="Genomic_DNA"/>
</dbReference>
<keyword evidence="7" id="KW-0732">Signal</keyword>
<keyword evidence="4 6" id="KW-1133">Transmembrane helix</keyword>
<proteinExistence type="inferred from homology"/>
<comment type="caution">
    <text evidence="8">The sequence shown here is derived from an EMBL/GenBank/DDBJ whole genome shotgun (WGS) entry which is preliminary data.</text>
</comment>
<evidence type="ECO:0000256" key="6">
    <source>
        <dbReference type="SAM" id="Phobius"/>
    </source>
</evidence>
<comment type="subcellular location">
    <subcellularLocation>
        <location evidence="1">Membrane</location>
    </subcellularLocation>
</comment>
<reference evidence="8 9" key="1">
    <citation type="submission" date="2024-06" db="EMBL/GenBank/DDBJ databases">
        <title>A chromosome-level genome assembly of beet webworm, Loxostege sticticalis.</title>
        <authorList>
            <person name="Zhang Y."/>
        </authorList>
    </citation>
    <scope>NUCLEOTIDE SEQUENCE [LARGE SCALE GENOMIC DNA]</scope>
    <source>
        <strain evidence="8">AQ028</strain>
        <tissue evidence="8">Male pupae</tissue>
    </source>
</reference>
<organism evidence="8 9">
    <name type="scientific">Loxostege sticticalis</name>
    <name type="common">Beet webworm moth</name>
    <dbReference type="NCBI Taxonomy" id="481309"/>
    <lineage>
        <taxon>Eukaryota</taxon>
        <taxon>Metazoa</taxon>
        <taxon>Ecdysozoa</taxon>
        <taxon>Arthropoda</taxon>
        <taxon>Hexapoda</taxon>
        <taxon>Insecta</taxon>
        <taxon>Pterygota</taxon>
        <taxon>Neoptera</taxon>
        <taxon>Endopterygota</taxon>
        <taxon>Lepidoptera</taxon>
        <taxon>Glossata</taxon>
        <taxon>Ditrysia</taxon>
        <taxon>Pyraloidea</taxon>
        <taxon>Crambidae</taxon>
        <taxon>Pyraustinae</taxon>
        <taxon>Loxostege</taxon>
    </lineage>
</organism>
<accession>A0ABD0TQY3</accession>
<gene>
    <name evidence="8" type="ORF">ABMA28_000074</name>
</gene>